<gene>
    <name evidence="1" type="ORF">F2Q68_00042990</name>
</gene>
<name>A0A8S9LNR6_BRACR</name>
<comment type="caution">
    <text evidence="1">The sequence shown here is derived from an EMBL/GenBank/DDBJ whole genome shotgun (WGS) entry which is preliminary data.</text>
</comment>
<evidence type="ECO:0000313" key="2">
    <source>
        <dbReference type="Proteomes" id="UP000712281"/>
    </source>
</evidence>
<protein>
    <submittedName>
        <fullName evidence="1">Uncharacterized protein</fullName>
    </submittedName>
</protein>
<dbReference type="AlphaFoldDB" id="A0A8S9LNR6"/>
<proteinExistence type="predicted"/>
<reference evidence="1" key="1">
    <citation type="submission" date="2019-12" db="EMBL/GenBank/DDBJ databases">
        <title>Genome sequencing and annotation of Brassica cretica.</title>
        <authorList>
            <person name="Studholme D.J."/>
            <person name="Sarris P.F."/>
        </authorList>
    </citation>
    <scope>NUCLEOTIDE SEQUENCE</scope>
    <source>
        <strain evidence="1">PFS-001/15</strain>
        <tissue evidence="1">Leaf</tissue>
    </source>
</reference>
<sequence length="127" mass="13708">MALVETMEILLRLPIGAKIWKRESDFLLIAGFLRLGFPIAGLRSLDSGGFYSTLRRLCLREAVAPVASSLSASPWEFLGELRELDEGSGSWARSGSSSISWRKCGVSSFSLGQLTGTDRLAHSAGDS</sequence>
<dbReference type="Proteomes" id="UP000712281">
    <property type="component" value="Unassembled WGS sequence"/>
</dbReference>
<dbReference type="EMBL" id="QGKW02000276">
    <property type="protein sequence ID" value="KAF2608815.1"/>
    <property type="molecule type" value="Genomic_DNA"/>
</dbReference>
<accession>A0A8S9LNR6</accession>
<evidence type="ECO:0000313" key="1">
    <source>
        <dbReference type="EMBL" id="KAF2608815.1"/>
    </source>
</evidence>
<organism evidence="1 2">
    <name type="scientific">Brassica cretica</name>
    <name type="common">Mustard</name>
    <dbReference type="NCBI Taxonomy" id="69181"/>
    <lineage>
        <taxon>Eukaryota</taxon>
        <taxon>Viridiplantae</taxon>
        <taxon>Streptophyta</taxon>
        <taxon>Embryophyta</taxon>
        <taxon>Tracheophyta</taxon>
        <taxon>Spermatophyta</taxon>
        <taxon>Magnoliopsida</taxon>
        <taxon>eudicotyledons</taxon>
        <taxon>Gunneridae</taxon>
        <taxon>Pentapetalae</taxon>
        <taxon>rosids</taxon>
        <taxon>malvids</taxon>
        <taxon>Brassicales</taxon>
        <taxon>Brassicaceae</taxon>
        <taxon>Brassiceae</taxon>
        <taxon>Brassica</taxon>
    </lineage>
</organism>